<dbReference type="Proteomes" id="UP001595921">
    <property type="component" value="Unassembled WGS sequence"/>
</dbReference>
<sequence>MSSSGSTYGDIHRYEPARESTAAAIAIVLLTIIEVVFVFMFTYGLVTGWALTDIGNMFLGAVLAVIFIDLAFILGLYRKEFLPDVMIVKKRRRKWEDLYIRGDQVDGESLTGGEDGGPWETVKRAVYPYYKR</sequence>
<dbReference type="EMBL" id="JBHSDS010000006">
    <property type="protein sequence ID" value="MFC4358775.1"/>
    <property type="molecule type" value="Genomic_DNA"/>
</dbReference>
<reference evidence="2 3" key="1">
    <citation type="journal article" date="2019" name="Int. J. Syst. Evol. Microbiol.">
        <title>The Global Catalogue of Microorganisms (GCM) 10K type strain sequencing project: providing services to taxonomists for standard genome sequencing and annotation.</title>
        <authorList>
            <consortium name="The Broad Institute Genomics Platform"/>
            <consortium name="The Broad Institute Genome Sequencing Center for Infectious Disease"/>
            <person name="Wu L."/>
            <person name="Ma J."/>
        </authorList>
    </citation>
    <scope>NUCLEOTIDE SEQUENCE [LARGE SCALE GENOMIC DNA]</scope>
    <source>
        <strain evidence="2 3">CGMCC 1.12553</strain>
    </source>
</reference>
<name>A0ABD5PD33_9EURY</name>
<accession>A0ABD5PD33</accession>
<dbReference type="InterPro" id="IPR055742">
    <property type="entry name" value="DUF7318"/>
</dbReference>
<evidence type="ECO:0000313" key="2">
    <source>
        <dbReference type="EMBL" id="MFC4358775.1"/>
    </source>
</evidence>
<organism evidence="2 3">
    <name type="scientific">Halobium salinum</name>
    <dbReference type="NCBI Taxonomy" id="1364940"/>
    <lineage>
        <taxon>Archaea</taxon>
        <taxon>Methanobacteriati</taxon>
        <taxon>Methanobacteriota</taxon>
        <taxon>Stenosarchaea group</taxon>
        <taxon>Halobacteria</taxon>
        <taxon>Halobacteriales</taxon>
        <taxon>Haloferacaceae</taxon>
        <taxon>Halobium</taxon>
    </lineage>
</organism>
<comment type="caution">
    <text evidence="2">The sequence shown here is derived from an EMBL/GenBank/DDBJ whole genome shotgun (WGS) entry which is preliminary data.</text>
</comment>
<feature type="transmembrane region" description="Helical" evidence="1">
    <location>
        <begin position="21"/>
        <end position="45"/>
    </location>
</feature>
<keyword evidence="1" id="KW-0812">Transmembrane</keyword>
<evidence type="ECO:0000256" key="1">
    <source>
        <dbReference type="SAM" id="Phobius"/>
    </source>
</evidence>
<feature type="transmembrane region" description="Helical" evidence="1">
    <location>
        <begin position="57"/>
        <end position="77"/>
    </location>
</feature>
<protein>
    <submittedName>
        <fullName evidence="2">Uncharacterized protein</fullName>
    </submittedName>
</protein>
<dbReference type="AlphaFoldDB" id="A0ABD5PD33"/>
<evidence type="ECO:0000313" key="3">
    <source>
        <dbReference type="Proteomes" id="UP001595921"/>
    </source>
</evidence>
<keyword evidence="1" id="KW-0472">Membrane</keyword>
<dbReference type="Pfam" id="PF24002">
    <property type="entry name" value="DUF7318"/>
    <property type="match status" value="1"/>
</dbReference>
<gene>
    <name evidence="2" type="ORF">ACFO0N_12560</name>
</gene>
<keyword evidence="1" id="KW-1133">Transmembrane helix</keyword>
<proteinExistence type="predicted"/>
<keyword evidence="3" id="KW-1185">Reference proteome</keyword>
<dbReference type="RefSeq" id="WP_267623408.1">
    <property type="nucleotide sequence ID" value="NZ_JAODIW010000008.1"/>
</dbReference>